<evidence type="ECO:0000313" key="4">
    <source>
        <dbReference type="Proteomes" id="UP001443914"/>
    </source>
</evidence>
<gene>
    <name evidence="3" type="ORF">RND81_11G127400</name>
</gene>
<evidence type="ECO:0000256" key="2">
    <source>
        <dbReference type="SAM" id="Phobius"/>
    </source>
</evidence>
<keyword evidence="4" id="KW-1185">Reference proteome</keyword>
<feature type="compositionally biased region" description="Low complexity" evidence="1">
    <location>
        <begin position="46"/>
        <end position="58"/>
    </location>
</feature>
<feature type="region of interest" description="Disordered" evidence="1">
    <location>
        <begin position="41"/>
        <end position="75"/>
    </location>
</feature>
<sequence length="134" mass="15205">MTCSVLSSQSMMITTAMAISGAVIFFSFYQIKNLPSIQKLPFNQNSSSHSPDSSHLRSCLSSEKLTGGSKKKKKRVKFADNVDEKWVDKNGEKKKNEGFFNREKKRTKFCGMPANRAALYHGILRDRVHRVEKT</sequence>
<keyword evidence="2" id="KW-0812">Transmembrane</keyword>
<keyword evidence="2" id="KW-1133">Transmembrane helix</keyword>
<feature type="transmembrane region" description="Helical" evidence="2">
    <location>
        <begin position="12"/>
        <end position="31"/>
    </location>
</feature>
<dbReference type="PANTHER" id="PTHR33564">
    <property type="entry name" value="TRANSMEMBRANE PROTEIN"/>
    <property type="match status" value="1"/>
</dbReference>
<reference evidence="3" key="1">
    <citation type="submission" date="2024-03" db="EMBL/GenBank/DDBJ databases">
        <title>WGS assembly of Saponaria officinalis var. Norfolk2.</title>
        <authorList>
            <person name="Jenkins J."/>
            <person name="Shu S."/>
            <person name="Grimwood J."/>
            <person name="Barry K."/>
            <person name="Goodstein D."/>
            <person name="Schmutz J."/>
            <person name="Leebens-Mack J."/>
            <person name="Osbourn A."/>
        </authorList>
    </citation>
    <scope>NUCLEOTIDE SEQUENCE [LARGE SCALE GENOMIC DNA]</scope>
    <source>
        <strain evidence="3">JIC</strain>
    </source>
</reference>
<organism evidence="3 4">
    <name type="scientific">Saponaria officinalis</name>
    <name type="common">Common soapwort</name>
    <name type="synonym">Lychnis saponaria</name>
    <dbReference type="NCBI Taxonomy" id="3572"/>
    <lineage>
        <taxon>Eukaryota</taxon>
        <taxon>Viridiplantae</taxon>
        <taxon>Streptophyta</taxon>
        <taxon>Embryophyta</taxon>
        <taxon>Tracheophyta</taxon>
        <taxon>Spermatophyta</taxon>
        <taxon>Magnoliopsida</taxon>
        <taxon>eudicotyledons</taxon>
        <taxon>Gunneridae</taxon>
        <taxon>Pentapetalae</taxon>
        <taxon>Caryophyllales</taxon>
        <taxon>Caryophyllaceae</taxon>
        <taxon>Caryophylleae</taxon>
        <taxon>Saponaria</taxon>
    </lineage>
</organism>
<protein>
    <recommendedName>
        <fullName evidence="5">Transmembrane protein</fullName>
    </recommendedName>
</protein>
<evidence type="ECO:0000256" key="1">
    <source>
        <dbReference type="SAM" id="MobiDB-lite"/>
    </source>
</evidence>
<dbReference type="AlphaFoldDB" id="A0AAW1HME2"/>
<proteinExistence type="predicted"/>
<name>A0AAW1HME2_SAPOF</name>
<evidence type="ECO:0008006" key="5">
    <source>
        <dbReference type="Google" id="ProtNLM"/>
    </source>
</evidence>
<keyword evidence="2" id="KW-0472">Membrane</keyword>
<dbReference type="EMBL" id="JBDFQZ010000011">
    <property type="protein sequence ID" value="KAK9677200.1"/>
    <property type="molecule type" value="Genomic_DNA"/>
</dbReference>
<dbReference type="Proteomes" id="UP001443914">
    <property type="component" value="Unassembled WGS sequence"/>
</dbReference>
<comment type="caution">
    <text evidence="3">The sequence shown here is derived from an EMBL/GenBank/DDBJ whole genome shotgun (WGS) entry which is preliminary data.</text>
</comment>
<dbReference type="PANTHER" id="PTHR33564:SF15">
    <property type="entry name" value="PROTEIN, PUTATIVE-RELATED"/>
    <property type="match status" value="1"/>
</dbReference>
<evidence type="ECO:0000313" key="3">
    <source>
        <dbReference type="EMBL" id="KAK9677200.1"/>
    </source>
</evidence>
<accession>A0AAW1HME2</accession>